<name>A0A2V2YN76_9BACL</name>
<dbReference type="OrthoDB" id="9798191at2"/>
<sequence>MRKAVGILAAVGLTLGLLAGCGSSSNESSSKEPASSGTGTTKTDNTQTSGTTKQNVTLTYMASQDWIKDSEMQLAKKFEEQTGIHIDFQIVPADQYQNLLKVKLNSKEAPDIFGGQDGKFDLGPLYDVEKNAVDLTAEEWTKRENKLFLEQATWNDKVYALTVWDPTYDYYVVYNKQIFDKLGLKVPTTYSEFLAVCEAIKQSGVTPIYEPVSDGWHHVLWFPSIGPKFEEANPGLVDKLNNNELKVADVPIMEQALTQFNELVKKGYMGESYFSNTFADTEKNMASGKFAMTVHNLGLPQTIEAAFPDTKADQFGYFPIPLVDNQLMNIAPAAPSKFIYSGSKHIEEAKKYFQFLTQQENLQYFLDNEPRFLSLDFEGINGHFTPEQQKFFDTYGAKQGSGLQMTAKYVNPQWMDIGKDMSAMISGAMEPKDILKNMDKRREEQAKAAKDSAWQ</sequence>
<accession>A0A2V2YN76</accession>
<evidence type="ECO:0000256" key="2">
    <source>
        <dbReference type="ARBA" id="ARBA00022448"/>
    </source>
</evidence>
<evidence type="ECO:0000313" key="5">
    <source>
        <dbReference type="EMBL" id="PWV95846.1"/>
    </source>
</evidence>
<evidence type="ECO:0000256" key="3">
    <source>
        <dbReference type="SAM" id="MobiDB-lite"/>
    </source>
</evidence>
<evidence type="ECO:0000313" key="6">
    <source>
        <dbReference type="Proteomes" id="UP000246635"/>
    </source>
</evidence>
<dbReference type="AlphaFoldDB" id="A0A2V2YN76"/>
<feature type="region of interest" description="Disordered" evidence="3">
    <location>
        <begin position="22"/>
        <end position="54"/>
    </location>
</feature>
<reference evidence="5 6" key="1">
    <citation type="submission" date="2018-05" db="EMBL/GenBank/DDBJ databases">
        <title>Genomic Encyclopedia of Type Strains, Phase III (KMG-III): the genomes of soil and plant-associated and newly described type strains.</title>
        <authorList>
            <person name="Whitman W."/>
        </authorList>
    </citation>
    <scope>NUCLEOTIDE SEQUENCE [LARGE SCALE GENOMIC DNA]</scope>
    <source>
        <strain evidence="5 6">CECT 5696</strain>
    </source>
</reference>
<feature type="signal peptide" evidence="4">
    <location>
        <begin position="1"/>
        <end position="19"/>
    </location>
</feature>
<dbReference type="Pfam" id="PF13416">
    <property type="entry name" value="SBP_bac_8"/>
    <property type="match status" value="1"/>
</dbReference>
<keyword evidence="4" id="KW-0732">Signal</keyword>
<dbReference type="Proteomes" id="UP000246635">
    <property type="component" value="Unassembled WGS sequence"/>
</dbReference>
<feature type="chain" id="PRO_5039325522" evidence="4">
    <location>
        <begin position="20"/>
        <end position="455"/>
    </location>
</feature>
<dbReference type="EMBL" id="QGTQ01000024">
    <property type="protein sequence ID" value="PWV95846.1"/>
    <property type="molecule type" value="Genomic_DNA"/>
</dbReference>
<dbReference type="PANTHER" id="PTHR43649">
    <property type="entry name" value="ARABINOSE-BINDING PROTEIN-RELATED"/>
    <property type="match status" value="1"/>
</dbReference>
<keyword evidence="6" id="KW-1185">Reference proteome</keyword>
<feature type="compositionally biased region" description="Low complexity" evidence="3">
    <location>
        <begin position="22"/>
        <end position="52"/>
    </location>
</feature>
<gene>
    <name evidence="5" type="ORF">DFQ01_12419</name>
</gene>
<keyword evidence="2" id="KW-0813">Transport</keyword>
<dbReference type="SUPFAM" id="SSF53850">
    <property type="entry name" value="Periplasmic binding protein-like II"/>
    <property type="match status" value="1"/>
</dbReference>
<protein>
    <submittedName>
        <fullName evidence="5">Carbohydrate ABC transporter substrate-binding protein (CUT1 family)</fullName>
    </submittedName>
</protein>
<dbReference type="RefSeq" id="WP_110046204.1">
    <property type="nucleotide sequence ID" value="NZ_CP054613.1"/>
</dbReference>
<dbReference type="PANTHER" id="PTHR43649:SF29">
    <property type="entry name" value="OSMOPROTECTIVE COMPOUNDS-BINDING PROTEIN GGTB"/>
    <property type="match status" value="1"/>
</dbReference>
<evidence type="ECO:0000256" key="1">
    <source>
        <dbReference type="ARBA" id="ARBA00008520"/>
    </source>
</evidence>
<dbReference type="Gene3D" id="3.40.190.10">
    <property type="entry name" value="Periplasmic binding protein-like II"/>
    <property type="match status" value="2"/>
</dbReference>
<dbReference type="InterPro" id="IPR006059">
    <property type="entry name" value="SBP"/>
</dbReference>
<dbReference type="InterPro" id="IPR050490">
    <property type="entry name" value="Bact_solute-bd_prot1"/>
</dbReference>
<evidence type="ECO:0000256" key="4">
    <source>
        <dbReference type="SAM" id="SignalP"/>
    </source>
</evidence>
<organism evidence="5 6">
    <name type="scientific">Paenibacillus cellulosilyticus</name>
    <dbReference type="NCBI Taxonomy" id="375489"/>
    <lineage>
        <taxon>Bacteria</taxon>
        <taxon>Bacillati</taxon>
        <taxon>Bacillota</taxon>
        <taxon>Bacilli</taxon>
        <taxon>Bacillales</taxon>
        <taxon>Paenibacillaceae</taxon>
        <taxon>Paenibacillus</taxon>
    </lineage>
</organism>
<comment type="caution">
    <text evidence="5">The sequence shown here is derived from an EMBL/GenBank/DDBJ whole genome shotgun (WGS) entry which is preliminary data.</text>
</comment>
<feature type="region of interest" description="Disordered" evidence="3">
    <location>
        <begin position="436"/>
        <end position="455"/>
    </location>
</feature>
<comment type="similarity">
    <text evidence="1">Belongs to the bacterial solute-binding protein 1 family.</text>
</comment>
<dbReference type="PROSITE" id="PS51257">
    <property type="entry name" value="PROKAR_LIPOPROTEIN"/>
    <property type="match status" value="1"/>
</dbReference>
<proteinExistence type="inferred from homology"/>